<keyword evidence="1" id="KW-0812">Transmembrane</keyword>
<gene>
    <name evidence="2" type="ORF">EET67_02910</name>
</gene>
<name>A0A432VCG1_9HYPH</name>
<comment type="caution">
    <text evidence="2">The sequence shown here is derived from an EMBL/GenBank/DDBJ whole genome shotgun (WGS) entry which is preliminary data.</text>
</comment>
<feature type="transmembrane region" description="Helical" evidence="1">
    <location>
        <begin position="12"/>
        <end position="33"/>
    </location>
</feature>
<sequence length="134" mass="14059">MNPNKTDNQHRFGVKSVALLWFALFLAAIHGLAGGSSMLRLARIAADGPAGVTSQYAGGGHKTLIQQRNLAIADWQNLRLLPAQAGGDADPAVVPPEIRTVQTEGQHVLSASLETSSYSAAPCGFSARAPPFIL</sequence>
<dbReference type="Proteomes" id="UP000281647">
    <property type="component" value="Unassembled WGS sequence"/>
</dbReference>
<evidence type="ECO:0000256" key="1">
    <source>
        <dbReference type="SAM" id="Phobius"/>
    </source>
</evidence>
<evidence type="ECO:0000313" key="3">
    <source>
        <dbReference type="Proteomes" id="UP000281647"/>
    </source>
</evidence>
<keyword evidence="1" id="KW-1133">Transmembrane helix</keyword>
<dbReference type="EMBL" id="RKST01000001">
    <property type="protein sequence ID" value="RUM99851.1"/>
    <property type="molecule type" value="Genomic_DNA"/>
</dbReference>
<keyword evidence="3" id="KW-1185">Reference proteome</keyword>
<dbReference type="AlphaFoldDB" id="A0A432VCG1"/>
<protein>
    <submittedName>
        <fullName evidence="2">Uncharacterized protein</fullName>
    </submittedName>
</protein>
<keyword evidence="1" id="KW-0472">Membrane</keyword>
<organism evidence="2 3">
    <name type="scientific">Borborobacter arsenicus</name>
    <dbReference type="NCBI Taxonomy" id="1851146"/>
    <lineage>
        <taxon>Bacteria</taxon>
        <taxon>Pseudomonadati</taxon>
        <taxon>Pseudomonadota</taxon>
        <taxon>Alphaproteobacteria</taxon>
        <taxon>Hyphomicrobiales</taxon>
        <taxon>Phyllobacteriaceae</taxon>
        <taxon>Borborobacter</taxon>
    </lineage>
</organism>
<dbReference type="RefSeq" id="WP_128626088.1">
    <property type="nucleotide sequence ID" value="NZ_RKST01000001.1"/>
</dbReference>
<proteinExistence type="predicted"/>
<reference evidence="2 3" key="1">
    <citation type="submission" date="2018-11" db="EMBL/GenBank/DDBJ databases">
        <title>Pseudaminobacter arsenicus sp. nov., an arsenic-resistant bacterium isolated from arsenic-rich aquifers.</title>
        <authorList>
            <person name="Mu Y."/>
        </authorList>
    </citation>
    <scope>NUCLEOTIDE SEQUENCE [LARGE SCALE GENOMIC DNA]</scope>
    <source>
        <strain evidence="2 3">CB3</strain>
    </source>
</reference>
<accession>A0A432VCG1</accession>
<evidence type="ECO:0000313" key="2">
    <source>
        <dbReference type="EMBL" id="RUM99851.1"/>
    </source>
</evidence>